<dbReference type="PANTHER" id="PTHR47756:SF2">
    <property type="entry name" value="BLL6612 PROTEIN"/>
    <property type="match status" value="1"/>
</dbReference>
<dbReference type="Pfam" id="PF20239">
    <property type="entry name" value="DUF6596"/>
    <property type="match status" value="1"/>
</dbReference>
<dbReference type="Gene3D" id="1.10.10.10">
    <property type="entry name" value="Winged helix-like DNA-binding domain superfamily/Winged helix DNA-binding domain"/>
    <property type="match status" value="1"/>
</dbReference>
<evidence type="ECO:0000259" key="1">
    <source>
        <dbReference type="Pfam" id="PF04542"/>
    </source>
</evidence>
<dbReference type="RefSeq" id="WP_090330543.1">
    <property type="nucleotide sequence ID" value="NZ_FNXY01000001.1"/>
</dbReference>
<name>A0A1H6PZN5_9BACT</name>
<dbReference type="InterPro" id="IPR036388">
    <property type="entry name" value="WH-like_DNA-bd_sf"/>
</dbReference>
<gene>
    <name evidence="3" type="ORF">SAMN04487995_0047</name>
</gene>
<accession>A0A1H6PZN5</accession>
<dbReference type="InterPro" id="IPR007627">
    <property type="entry name" value="RNA_pol_sigma70_r2"/>
</dbReference>
<keyword evidence="4" id="KW-1185">Reference proteome</keyword>
<organism evidence="3 4">
    <name type="scientific">Dyadobacter koreensis</name>
    <dbReference type="NCBI Taxonomy" id="408657"/>
    <lineage>
        <taxon>Bacteria</taxon>
        <taxon>Pseudomonadati</taxon>
        <taxon>Bacteroidota</taxon>
        <taxon>Cytophagia</taxon>
        <taxon>Cytophagales</taxon>
        <taxon>Spirosomataceae</taxon>
        <taxon>Dyadobacter</taxon>
    </lineage>
</organism>
<dbReference type="Gene3D" id="1.10.1740.10">
    <property type="match status" value="1"/>
</dbReference>
<dbReference type="GO" id="GO:0006352">
    <property type="term" value="P:DNA-templated transcription initiation"/>
    <property type="evidence" value="ECO:0007669"/>
    <property type="project" value="InterPro"/>
</dbReference>
<dbReference type="SUPFAM" id="SSF88946">
    <property type="entry name" value="Sigma2 domain of RNA polymerase sigma factors"/>
    <property type="match status" value="1"/>
</dbReference>
<dbReference type="STRING" id="408657.SAMN04487995_0047"/>
<dbReference type="InterPro" id="IPR046531">
    <property type="entry name" value="DUF6596"/>
</dbReference>
<dbReference type="Pfam" id="PF04542">
    <property type="entry name" value="Sigma70_r2"/>
    <property type="match status" value="1"/>
</dbReference>
<protein>
    <submittedName>
        <fullName evidence="3">RNA polymerase sigma-70 factor, ECF subfamily</fullName>
    </submittedName>
</protein>
<dbReference type="Proteomes" id="UP000199532">
    <property type="component" value="Unassembled WGS sequence"/>
</dbReference>
<dbReference type="SUPFAM" id="SSF88659">
    <property type="entry name" value="Sigma3 and sigma4 domains of RNA polymerase sigma factors"/>
    <property type="match status" value="1"/>
</dbReference>
<evidence type="ECO:0000313" key="3">
    <source>
        <dbReference type="EMBL" id="SEI37093.1"/>
    </source>
</evidence>
<feature type="domain" description="DUF6596" evidence="2">
    <location>
        <begin position="182"/>
        <end position="284"/>
    </location>
</feature>
<feature type="domain" description="RNA polymerase sigma-70 region 2" evidence="1">
    <location>
        <begin position="14"/>
        <end position="77"/>
    </location>
</feature>
<evidence type="ECO:0000313" key="4">
    <source>
        <dbReference type="Proteomes" id="UP000199532"/>
    </source>
</evidence>
<proteinExistence type="predicted"/>
<dbReference type="PANTHER" id="PTHR47756">
    <property type="entry name" value="BLL6612 PROTEIN-RELATED"/>
    <property type="match status" value="1"/>
</dbReference>
<dbReference type="InterPro" id="IPR014284">
    <property type="entry name" value="RNA_pol_sigma-70_dom"/>
</dbReference>
<dbReference type="NCBIfam" id="TIGR02937">
    <property type="entry name" value="sigma70-ECF"/>
    <property type="match status" value="1"/>
</dbReference>
<dbReference type="AlphaFoldDB" id="A0A1H6PZN5"/>
<dbReference type="EMBL" id="FNXY01000001">
    <property type="protein sequence ID" value="SEI37093.1"/>
    <property type="molecule type" value="Genomic_DNA"/>
</dbReference>
<dbReference type="OrthoDB" id="9780299at2"/>
<reference evidence="3 4" key="1">
    <citation type="submission" date="2016-10" db="EMBL/GenBank/DDBJ databases">
        <authorList>
            <person name="de Groot N.N."/>
        </authorList>
    </citation>
    <scope>NUCLEOTIDE SEQUENCE [LARGE SCALE GENOMIC DNA]</scope>
    <source>
        <strain evidence="3 4">DSM 19938</strain>
    </source>
</reference>
<dbReference type="GO" id="GO:0003700">
    <property type="term" value="F:DNA-binding transcription factor activity"/>
    <property type="evidence" value="ECO:0007669"/>
    <property type="project" value="InterPro"/>
</dbReference>
<evidence type="ECO:0000259" key="2">
    <source>
        <dbReference type="Pfam" id="PF20239"/>
    </source>
</evidence>
<sequence>MKQQELIPHLFRTEYSKITAVLCRRFGFEHIEVAEDIASETFLAAMESWAYKGLPENPVAWLYTVAKNKAATFVNRNSIFQEHVAKEVVGTAEEYMEIDLSEKNITDSQLQMLFVICNPIIPVESQIGLSLRILCGFGIDEIADAFLTNKETVNKRLYRAREKLRQERVKIELPDGKEIESRIQSVLLTLYLLFSEGYYSESTDSVIRKGLCLEAMRLTYLLLENRQTNLPAVNALLALMCFQASRFDARLNVNNDFVLYHDQDENLWNHELINRGILFLNKAAIGKVLSKYHIEAGIAYWHTVKNDSIEKWKHILQLFNQLLVLQYSPIAALNRTYAFSKIYGNQAAIAEAEKLNLTTNHFYFTLLGELYQSVDTDRAKENFDRALFLAKSVSDKKIIQDKIDKLISDCE</sequence>
<dbReference type="InterPro" id="IPR013325">
    <property type="entry name" value="RNA_pol_sigma_r2"/>
</dbReference>
<dbReference type="InterPro" id="IPR013324">
    <property type="entry name" value="RNA_pol_sigma_r3/r4-like"/>
</dbReference>